<dbReference type="Proteomes" id="UP000198953">
    <property type="component" value="Unassembled WGS sequence"/>
</dbReference>
<dbReference type="GO" id="GO:1901605">
    <property type="term" value="P:alpha-amino acid metabolic process"/>
    <property type="evidence" value="ECO:0007669"/>
    <property type="project" value="UniProtKB-ARBA"/>
</dbReference>
<dbReference type="NCBIfam" id="TIGR03844">
    <property type="entry name" value="cysteate_syn"/>
    <property type="match status" value="1"/>
</dbReference>
<dbReference type="Gene3D" id="3.40.50.1100">
    <property type="match status" value="2"/>
</dbReference>
<organism evidence="5 6">
    <name type="scientific">Nonomuraea pusilla</name>
    <dbReference type="NCBI Taxonomy" id="46177"/>
    <lineage>
        <taxon>Bacteria</taxon>
        <taxon>Bacillati</taxon>
        <taxon>Actinomycetota</taxon>
        <taxon>Actinomycetes</taxon>
        <taxon>Streptosporangiales</taxon>
        <taxon>Streptosporangiaceae</taxon>
        <taxon>Nonomuraea</taxon>
    </lineage>
</organism>
<dbReference type="SUPFAM" id="SSF53686">
    <property type="entry name" value="Tryptophan synthase beta subunit-like PLP-dependent enzymes"/>
    <property type="match status" value="1"/>
</dbReference>
<dbReference type="InterPro" id="IPR022401">
    <property type="entry name" value="Cysteate_synthase"/>
</dbReference>
<comment type="cofactor">
    <cofactor evidence="1">
        <name>pyridoxal 5'-phosphate</name>
        <dbReference type="ChEBI" id="CHEBI:597326"/>
    </cofactor>
</comment>
<dbReference type="RefSeq" id="WP_091098199.1">
    <property type="nucleotide sequence ID" value="NZ_FOBF01000002.1"/>
</dbReference>
<dbReference type="GO" id="GO:0019295">
    <property type="term" value="P:coenzyme M biosynthetic process"/>
    <property type="evidence" value="ECO:0007669"/>
    <property type="project" value="UniProtKB-KW"/>
</dbReference>
<dbReference type="OrthoDB" id="1111116at2"/>
<reference evidence="5 6" key="1">
    <citation type="submission" date="2016-10" db="EMBL/GenBank/DDBJ databases">
        <authorList>
            <person name="de Groot N.N."/>
        </authorList>
    </citation>
    <scope>NUCLEOTIDE SEQUENCE [LARGE SCALE GENOMIC DNA]</scope>
    <source>
        <strain evidence="5 6">DSM 43357</strain>
    </source>
</reference>
<dbReference type="GO" id="GO:0016765">
    <property type="term" value="F:transferase activity, transferring alkyl or aryl (other than methyl) groups"/>
    <property type="evidence" value="ECO:0007669"/>
    <property type="project" value="InterPro"/>
</dbReference>
<dbReference type="STRING" id="46177.SAMN05660976_00699"/>
<keyword evidence="2" id="KW-0174">Coenzyme M biosynthesis</keyword>
<dbReference type="InterPro" id="IPR001926">
    <property type="entry name" value="TrpB-like_PALP"/>
</dbReference>
<evidence type="ECO:0000256" key="2">
    <source>
        <dbReference type="ARBA" id="ARBA00022545"/>
    </source>
</evidence>
<dbReference type="EMBL" id="FOBF01000002">
    <property type="protein sequence ID" value="SEK57849.1"/>
    <property type="molecule type" value="Genomic_DNA"/>
</dbReference>
<keyword evidence="6" id="KW-1185">Reference proteome</keyword>
<name>A0A1H7I5P8_9ACTN</name>
<evidence type="ECO:0000256" key="1">
    <source>
        <dbReference type="ARBA" id="ARBA00001933"/>
    </source>
</evidence>
<accession>A0A1H7I5P8</accession>
<dbReference type="AlphaFoldDB" id="A0A1H7I5P8"/>
<proteinExistence type="predicted"/>
<gene>
    <name evidence="5" type="ORF">SAMN05660976_00699</name>
</gene>
<dbReference type="InterPro" id="IPR036052">
    <property type="entry name" value="TrpB-like_PALP_sf"/>
</dbReference>
<feature type="domain" description="Tryptophan synthase beta chain-like PALP" evidence="4">
    <location>
        <begin position="105"/>
        <end position="376"/>
    </location>
</feature>
<evidence type="ECO:0000313" key="6">
    <source>
        <dbReference type="Proteomes" id="UP000198953"/>
    </source>
</evidence>
<sequence>MNDRHYALRCTACERRYDDDGCLLTCPAPHEPAYLRTEYAAMSLRPCPQERGLFRYREWLPIREVSPDAPGTLVYRSAELGRRLGLGQLWIAFHGYWPDRGAFAETGTFKELEAAAVLGRRAGRQETLVVSSAGNTAAAFAAAGSRSSTPCLLVVPETMLGRLSARERRHPHVRLISLGGGADYTDAIAFAGRLAALPGFEAEGGGWNVARRDGLATVMLAAYEAIGRTPDHYFQAVGSGVGAIAAHEAAVRLGADPPPRLVLCQNDSCAPLYRAWLSADGAADDRERARTSSTPELTNRQPPYLVRGGVRDALKESGGVVTASSDAAATAAMELFLTCEGIDIERPAAFALAALREEAEGGLIPRDAVVLLNVTGGGRERFRRDHRLLPAAPDLRLTREQALRDEALETVHHMCESGGQA</sequence>
<evidence type="ECO:0000259" key="4">
    <source>
        <dbReference type="Pfam" id="PF00291"/>
    </source>
</evidence>
<evidence type="ECO:0000313" key="5">
    <source>
        <dbReference type="EMBL" id="SEK57849.1"/>
    </source>
</evidence>
<evidence type="ECO:0000256" key="3">
    <source>
        <dbReference type="ARBA" id="ARBA00022898"/>
    </source>
</evidence>
<keyword evidence="3" id="KW-0663">Pyridoxal phosphate</keyword>
<protein>
    <submittedName>
        <fullName evidence="5">Cysteate synthase</fullName>
    </submittedName>
</protein>
<dbReference type="Pfam" id="PF00291">
    <property type="entry name" value="PALP"/>
    <property type="match status" value="1"/>
</dbReference>